<feature type="transmembrane region" description="Helical" evidence="1">
    <location>
        <begin position="29"/>
        <end position="47"/>
    </location>
</feature>
<accession>A0A6J4MS10</accession>
<evidence type="ECO:0000256" key="1">
    <source>
        <dbReference type="SAM" id="Phobius"/>
    </source>
</evidence>
<sequence length="126" mass="13233">MTIKLLLLVAFTAVAVATARLGPSPRHLAVRRLLAMTLLLVSGLSVLFPELVTRLAQLLGVGRGTDLVLYAFVVVSAVTWLGIYRRITALEARITRLVRSQAIAEASHGCGPASATTSDVPEGAAA</sequence>
<keyword evidence="1" id="KW-0472">Membrane</keyword>
<proteinExistence type="predicted"/>
<dbReference type="AlphaFoldDB" id="A0A6J4MS10"/>
<dbReference type="Pfam" id="PF10066">
    <property type="entry name" value="DUF2304"/>
    <property type="match status" value="1"/>
</dbReference>
<keyword evidence="1" id="KW-1133">Transmembrane helix</keyword>
<organism evidence="2">
    <name type="scientific">uncultured Nocardioidaceae bacterium</name>
    <dbReference type="NCBI Taxonomy" id="253824"/>
    <lineage>
        <taxon>Bacteria</taxon>
        <taxon>Bacillati</taxon>
        <taxon>Actinomycetota</taxon>
        <taxon>Actinomycetes</taxon>
        <taxon>Propionibacteriales</taxon>
        <taxon>Nocardioidaceae</taxon>
        <taxon>environmental samples</taxon>
    </lineage>
</organism>
<dbReference type="InterPro" id="IPR019277">
    <property type="entry name" value="DUF2304"/>
</dbReference>
<evidence type="ECO:0008006" key="3">
    <source>
        <dbReference type="Google" id="ProtNLM"/>
    </source>
</evidence>
<keyword evidence="1" id="KW-0812">Transmembrane</keyword>
<feature type="transmembrane region" description="Helical" evidence="1">
    <location>
        <begin position="67"/>
        <end position="84"/>
    </location>
</feature>
<evidence type="ECO:0000313" key="2">
    <source>
        <dbReference type="EMBL" id="CAA9364996.1"/>
    </source>
</evidence>
<protein>
    <recommendedName>
        <fullName evidence="3">DUF2304 domain-containing protein</fullName>
    </recommendedName>
</protein>
<reference evidence="2" key="1">
    <citation type="submission" date="2020-02" db="EMBL/GenBank/DDBJ databases">
        <authorList>
            <person name="Meier V. D."/>
        </authorList>
    </citation>
    <scope>NUCLEOTIDE SEQUENCE</scope>
    <source>
        <strain evidence="2">AVDCRST_MAG34</strain>
    </source>
</reference>
<gene>
    <name evidence="2" type="ORF">AVDCRST_MAG34-2770</name>
</gene>
<name>A0A6J4MS10_9ACTN</name>
<dbReference type="EMBL" id="CADCUI010000077">
    <property type="protein sequence ID" value="CAA9364996.1"/>
    <property type="molecule type" value="Genomic_DNA"/>
</dbReference>